<evidence type="ECO:0000256" key="5">
    <source>
        <dbReference type="ARBA" id="ARBA00023136"/>
    </source>
</evidence>
<feature type="transmembrane region" description="Helical" evidence="6">
    <location>
        <begin position="273"/>
        <end position="297"/>
    </location>
</feature>
<feature type="transmembrane region" description="Helical" evidence="6">
    <location>
        <begin position="21"/>
        <end position="43"/>
    </location>
</feature>
<feature type="transmembrane region" description="Helical" evidence="6">
    <location>
        <begin position="134"/>
        <end position="158"/>
    </location>
</feature>
<keyword evidence="4 6" id="KW-1133">Transmembrane helix</keyword>
<comment type="subcellular location">
    <subcellularLocation>
        <location evidence="1">Cell membrane</location>
        <topology evidence="1">Multi-pass membrane protein</topology>
    </subcellularLocation>
</comment>
<keyword evidence="3 6" id="KW-0812">Transmembrane</keyword>
<feature type="transmembrane region" description="Helical" evidence="6">
    <location>
        <begin position="92"/>
        <end position="114"/>
    </location>
</feature>
<reference evidence="7 9" key="1">
    <citation type="submission" date="2016-08" db="EMBL/GenBank/DDBJ databases">
        <title>Draft genome sequence of the type strain of Pseudomonas extremorientalis LMG 19695T isolated from drinking water reservoir.</title>
        <authorList>
            <person name="Tambong J.T."/>
        </authorList>
    </citation>
    <scope>NUCLEOTIDE SEQUENCE [LARGE SCALE GENOMIC DNA]</scope>
    <source>
        <strain evidence="7 9">LMG 19695</strain>
    </source>
</reference>
<dbReference type="Proteomes" id="UP000181686">
    <property type="component" value="Unassembled WGS sequence"/>
</dbReference>
<evidence type="ECO:0000313" key="9">
    <source>
        <dbReference type="Proteomes" id="UP000181686"/>
    </source>
</evidence>
<keyword evidence="10" id="KW-1185">Reference proteome</keyword>
<evidence type="ECO:0000313" key="10">
    <source>
        <dbReference type="Proteomes" id="UP000182654"/>
    </source>
</evidence>
<feature type="transmembrane region" description="Helical" evidence="6">
    <location>
        <begin position="49"/>
        <end position="71"/>
    </location>
</feature>
<evidence type="ECO:0000256" key="1">
    <source>
        <dbReference type="ARBA" id="ARBA00004651"/>
    </source>
</evidence>
<dbReference type="AlphaFoldDB" id="A0A1H0W101"/>
<feature type="transmembrane region" description="Helical" evidence="6">
    <location>
        <begin position="318"/>
        <end position="341"/>
    </location>
</feature>
<dbReference type="RefSeq" id="WP_071489077.1">
    <property type="nucleotide sequence ID" value="NZ_LT629708.1"/>
</dbReference>
<organism evidence="7 9">
    <name type="scientific">Pseudomonas extremorientalis</name>
    <dbReference type="NCBI Taxonomy" id="169669"/>
    <lineage>
        <taxon>Bacteria</taxon>
        <taxon>Pseudomonadati</taxon>
        <taxon>Pseudomonadota</taxon>
        <taxon>Gammaproteobacteria</taxon>
        <taxon>Pseudomonadales</taxon>
        <taxon>Pseudomonadaceae</taxon>
        <taxon>Pseudomonas</taxon>
    </lineage>
</organism>
<dbReference type="PANTHER" id="PTHR30250:SF11">
    <property type="entry name" value="O-ANTIGEN TRANSPORTER-RELATED"/>
    <property type="match status" value="1"/>
</dbReference>
<keyword evidence="5 6" id="KW-0472">Membrane</keyword>
<feature type="transmembrane region" description="Helical" evidence="6">
    <location>
        <begin position="382"/>
        <end position="403"/>
    </location>
</feature>
<reference evidence="8 10" key="2">
    <citation type="submission" date="2016-10" db="EMBL/GenBank/DDBJ databases">
        <authorList>
            <person name="Varghese N."/>
            <person name="Submissions S."/>
        </authorList>
    </citation>
    <scope>NUCLEOTIDE SEQUENCE [LARGE SCALE GENOMIC DNA]</scope>
    <source>
        <strain evidence="8 10">BS2774</strain>
    </source>
</reference>
<proteinExistence type="predicted"/>
<dbReference type="GO" id="GO:0005886">
    <property type="term" value="C:plasma membrane"/>
    <property type="evidence" value="ECO:0007669"/>
    <property type="project" value="UniProtKB-SubCell"/>
</dbReference>
<feature type="transmembrane region" description="Helical" evidence="6">
    <location>
        <begin position="409"/>
        <end position="427"/>
    </location>
</feature>
<evidence type="ECO:0000256" key="4">
    <source>
        <dbReference type="ARBA" id="ARBA00022989"/>
    </source>
</evidence>
<dbReference type="InterPro" id="IPR050833">
    <property type="entry name" value="Poly_Biosynth_Transport"/>
</dbReference>
<dbReference type="InterPro" id="IPR002797">
    <property type="entry name" value="Polysacc_synth"/>
</dbReference>
<dbReference type="EMBL" id="LT629708">
    <property type="protein sequence ID" value="SDP84185.1"/>
    <property type="molecule type" value="Genomic_DNA"/>
</dbReference>
<feature type="transmembrane region" description="Helical" evidence="6">
    <location>
        <begin position="234"/>
        <end position="253"/>
    </location>
</feature>
<evidence type="ECO:0000256" key="2">
    <source>
        <dbReference type="ARBA" id="ARBA00022475"/>
    </source>
</evidence>
<accession>A0A1H0W101</accession>
<dbReference type="Proteomes" id="UP000182654">
    <property type="component" value="Chromosome I"/>
</dbReference>
<evidence type="ECO:0000256" key="6">
    <source>
        <dbReference type="SAM" id="Phobius"/>
    </source>
</evidence>
<evidence type="ECO:0000256" key="3">
    <source>
        <dbReference type="ARBA" id="ARBA00022692"/>
    </source>
</evidence>
<evidence type="ECO:0000313" key="8">
    <source>
        <dbReference type="EMBL" id="SDP84185.1"/>
    </source>
</evidence>
<dbReference type="EMBL" id="MDGK01000015">
    <property type="protein sequence ID" value="OIN11867.1"/>
    <property type="molecule type" value="Genomic_DNA"/>
</dbReference>
<sequence>MSENVAAERTTNYIKQIKGSVLYKGGAVAASFLAIPIMISYLGAVQFGVWSTLLTIMSWVVFFDLGIGNGLRNKVAEALAKGQEALARSYISSAYSLIGFVAVGLWLVFLFFSYQLSWQHVFNTSAVSEDELRYSVQIAAAFMLLNFWVGLITALLGAVQKSALISLGQLVTNGFVLIISYVLYHFFDARISYLAWIYGIGALGGNFLLSVWFYNTYKYLRPGYSLDREHLIPLLSVGVRFFIIQLAVLVVFTTDKVLITQLFGPEYVTEYEVVFKLFSVVAFLHTLISSPLWSAYTDAYHREDAGWIVKMLRTQLKLYGLVVIGLCVLAIVAQFIIGIWIDRAFVVSMPLVISVAAFVAVSTWNNIFAIMLNGAGAVNVQLYTALAAMLLNIPLALLMVKVLGMGVEGVVFAATLSLLFSAVLLPLQVYRLTRTVKSDVTLT</sequence>
<feature type="transmembrane region" description="Helical" evidence="6">
    <location>
        <begin position="193"/>
        <end position="214"/>
    </location>
</feature>
<gene>
    <name evidence="7" type="ORF">BFN10_07145</name>
    <name evidence="8" type="ORF">SAMN04490184_5203</name>
</gene>
<dbReference type="Pfam" id="PF01943">
    <property type="entry name" value="Polysacc_synt"/>
    <property type="match status" value="1"/>
</dbReference>
<name>A0A1H0W101_9PSED</name>
<feature type="transmembrane region" description="Helical" evidence="6">
    <location>
        <begin position="347"/>
        <end position="370"/>
    </location>
</feature>
<keyword evidence="2" id="KW-1003">Cell membrane</keyword>
<protein>
    <submittedName>
        <fullName evidence="8">Na+-driven multidrug efflux pump</fullName>
    </submittedName>
    <submittedName>
        <fullName evidence="7">Polysaccharide biosynthesis protein</fullName>
    </submittedName>
</protein>
<feature type="transmembrane region" description="Helical" evidence="6">
    <location>
        <begin position="170"/>
        <end position="187"/>
    </location>
</feature>
<evidence type="ECO:0000313" key="7">
    <source>
        <dbReference type="EMBL" id="OIN11867.1"/>
    </source>
</evidence>
<dbReference type="PANTHER" id="PTHR30250">
    <property type="entry name" value="PST FAMILY PREDICTED COLANIC ACID TRANSPORTER"/>
    <property type="match status" value="1"/>
</dbReference>